<dbReference type="EC" id="3.1.27.1" evidence="6"/>
<keyword evidence="3" id="KW-0325">Glycoprotein</keyword>
<comment type="caution">
    <text evidence="6">The sequence shown here is derived from an EMBL/GenBank/DDBJ whole genome shotgun (WGS) entry which is preliminary data.</text>
</comment>
<dbReference type="Gramene" id="PRQ44491">
    <property type="protein sequence ID" value="PRQ44491"/>
    <property type="gene ID" value="RchiOBHm_Chr3g0479851"/>
</dbReference>
<comment type="similarity">
    <text evidence="1 4">Belongs to the RNase T2 family.</text>
</comment>
<dbReference type="GO" id="GO:0033897">
    <property type="term" value="F:ribonuclease T2 activity"/>
    <property type="evidence" value="ECO:0007669"/>
    <property type="project" value="InterPro"/>
</dbReference>
<dbReference type="Pfam" id="PF00445">
    <property type="entry name" value="Ribonuclease_T2"/>
    <property type="match status" value="1"/>
</dbReference>
<feature type="signal peptide" evidence="5">
    <location>
        <begin position="1"/>
        <end position="19"/>
    </location>
</feature>
<sequence>MELTYFLVFLLCFLPTLPAQQNQQIYDILFMVLQNPSTLKGKAPWGIHGIWAEKLDPLVGPSPQRYKYVPVQSCQSFPPFDPKISQKITKALDKAWSSLSATWPNVKFWEHEYNKHGSCIVDLLPTSTDYLMKALYLWEQLKFDEVMGKGKQFEPNTLYKTEDILKGIKVSHNVRPELTCIGNKLTDVRFCHTRNWVLVDCEGIQTSCTGQIKYVRQV</sequence>
<gene>
    <name evidence="6" type="ORF">RchiOBHm_Chr3g0479851</name>
</gene>
<evidence type="ECO:0000256" key="4">
    <source>
        <dbReference type="RuleBase" id="RU004328"/>
    </source>
</evidence>
<dbReference type="InterPro" id="IPR001568">
    <property type="entry name" value="RNase_T2-like"/>
</dbReference>
<dbReference type="AlphaFoldDB" id="A0A2P6RDI9"/>
<dbReference type="InterPro" id="IPR036430">
    <property type="entry name" value="RNase_T2-like_sf"/>
</dbReference>
<evidence type="ECO:0000313" key="7">
    <source>
        <dbReference type="Proteomes" id="UP000238479"/>
    </source>
</evidence>
<name>A0A2P6RDI9_ROSCH</name>
<evidence type="ECO:0000256" key="2">
    <source>
        <dbReference type="ARBA" id="ARBA00022729"/>
    </source>
</evidence>
<feature type="chain" id="PRO_5015140216" evidence="5">
    <location>
        <begin position="20"/>
        <end position="218"/>
    </location>
</feature>
<protein>
    <submittedName>
        <fullName evidence="6">Putative ribonuclease T(2)</fullName>
        <ecNumber evidence="6">3.1.27.1</ecNumber>
    </submittedName>
</protein>
<accession>A0A2P6RDI9</accession>
<keyword evidence="2 5" id="KW-0732">Signal</keyword>
<dbReference type="Proteomes" id="UP000238479">
    <property type="component" value="Chromosome 3"/>
</dbReference>
<keyword evidence="7" id="KW-1185">Reference proteome</keyword>
<dbReference type="Gene3D" id="3.90.730.10">
    <property type="entry name" value="Ribonuclease T2-like"/>
    <property type="match status" value="1"/>
</dbReference>
<evidence type="ECO:0000256" key="3">
    <source>
        <dbReference type="ARBA" id="ARBA00023180"/>
    </source>
</evidence>
<organism evidence="6 7">
    <name type="scientific">Rosa chinensis</name>
    <name type="common">China rose</name>
    <dbReference type="NCBI Taxonomy" id="74649"/>
    <lineage>
        <taxon>Eukaryota</taxon>
        <taxon>Viridiplantae</taxon>
        <taxon>Streptophyta</taxon>
        <taxon>Embryophyta</taxon>
        <taxon>Tracheophyta</taxon>
        <taxon>Spermatophyta</taxon>
        <taxon>Magnoliopsida</taxon>
        <taxon>eudicotyledons</taxon>
        <taxon>Gunneridae</taxon>
        <taxon>Pentapetalae</taxon>
        <taxon>rosids</taxon>
        <taxon>fabids</taxon>
        <taxon>Rosales</taxon>
        <taxon>Rosaceae</taxon>
        <taxon>Rosoideae</taxon>
        <taxon>Rosoideae incertae sedis</taxon>
        <taxon>Rosa</taxon>
    </lineage>
</organism>
<dbReference type="PANTHER" id="PTHR11240:SF22">
    <property type="entry name" value="RIBONUCLEASE T2"/>
    <property type="match status" value="1"/>
</dbReference>
<dbReference type="SUPFAM" id="SSF55895">
    <property type="entry name" value="Ribonuclease Rh-like"/>
    <property type="match status" value="1"/>
</dbReference>
<proteinExistence type="inferred from homology"/>
<evidence type="ECO:0000256" key="5">
    <source>
        <dbReference type="SAM" id="SignalP"/>
    </source>
</evidence>
<dbReference type="GO" id="GO:0005576">
    <property type="term" value="C:extracellular region"/>
    <property type="evidence" value="ECO:0007669"/>
    <property type="project" value="TreeGrafter"/>
</dbReference>
<dbReference type="PROSITE" id="PS00531">
    <property type="entry name" value="RNASE_T2_2"/>
    <property type="match status" value="1"/>
</dbReference>
<dbReference type="PANTHER" id="PTHR11240">
    <property type="entry name" value="RIBONUCLEASE T2"/>
    <property type="match status" value="1"/>
</dbReference>
<dbReference type="InterPro" id="IPR033130">
    <property type="entry name" value="RNase_T2_His_AS_2"/>
</dbReference>
<keyword evidence="6" id="KW-0378">Hydrolase</keyword>
<dbReference type="EMBL" id="PDCK01000041">
    <property type="protein sequence ID" value="PRQ44491.1"/>
    <property type="molecule type" value="Genomic_DNA"/>
</dbReference>
<dbReference type="GO" id="GO:0006401">
    <property type="term" value="P:RNA catabolic process"/>
    <property type="evidence" value="ECO:0007669"/>
    <property type="project" value="TreeGrafter"/>
</dbReference>
<dbReference type="GO" id="GO:0003723">
    <property type="term" value="F:RNA binding"/>
    <property type="evidence" value="ECO:0007669"/>
    <property type="project" value="InterPro"/>
</dbReference>
<evidence type="ECO:0000313" key="6">
    <source>
        <dbReference type="EMBL" id="PRQ44491.1"/>
    </source>
</evidence>
<dbReference type="GO" id="GO:0016787">
    <property type="term" value="F:hydrolase activity"/>
    <property type="evidence" value="ECO:0007669"/>
    <property type="project" value="UniProtKB-KW"/>
</dbReference>
<reference evidence="6 7" key="1">
    <citation type="journal article" date="2018" name="Nat. Genet.">
        <title>The Rosa genome provides new insights in the design of modern roses.</title>
        <authorList>
            <person name="Bendahmane M."/>
        </authorList>
    </citation>
    <scope>NUCLEOTIDE SEQUENCE [LARGE SCALE GENOMIC DNA]</scope>
    <source>
        <strain evidence="7">cv. Old Blush</strain>
    </source>
</reference>
<evidence type="ECO:0000256" key="1">
    <source>
        <dbReference type="ARBA" id="ARBA00007469"/>
    </source>
</evidence>